<dbReference type="RefSeq" id="WP_381183862.1">
    <property type="nucleotide sequence ID" value="NZ_JBHSFK010000041.1"/>
</dbReference>
<evidence type="ECO:0000313" key="1">
    <source>
        <dbReference type="EMBL" id="MFC4506190.1"/>
    </source>
</evidence>
<gene>
    <name evidence="1" type="ORF">ACFPIH_43255</name>
</gene>
<reference evidence="2" key="1">
    <citation type="journal article" date="2019" name="Int. J. Syst. Evol. Microbiol.">
        <title>The Global Catalogue of Microorganisms (GCM) 10K type strain sequencing project: providing services to taxonomists for standard genome sequencing and annotation.</title>
        <authorList>
            <consortium name="The Broad Institute Genomics Platform"/>
            <consortium name="The Broad Institute Genome Sequencing Center for Infectious Disease"/>
            <person name="Wu L."/>
            <person name="Ma J."/>
        </authorList>
    </citation>
    <scope>NUCLEOTIDE SEQUENCE [LARGE SCALE GENOMIC DNA]</scope>
    <source>
        <strain evidence="2">CGMCC 4.7177</strain>
    </source>
</reference>
<sequence>MTSASASSRAREGIVLSGRRLPDLLAAADTDDDAFDELVSYRAAHWLAS</sequence>
<name>A0ABV9B3A6_9ACTN</name>
<comment type="caution">
    <text evidence="1">The sequence shown here is derived from an EMBL/GenBank/DDBJ whole genome shotgun (WGS) entry which is preliminary data.</text>
</comment>
<organism evidence="1 2">
    <name type="scientific">Streptomyces vulcanius</name>
    <dbReference type="NCBI Taxonomy" id="1441876"/>
    <lineage>
        <taxon>Bacteria</taxon>
        <taxon>Bacillati</taxon>
        <taxon>Actinomycetota</taxon>
        <taxon>Actinomycetes</taxon>
        <taxon>Kitasatosporales</taxon>
        <taxon>Streptomycetaceae</taxon>
        <taxon>Streptomyces</taxon>
    </lineage>
</organism>
<proteinExistence type="predicted"/>
<keyword evidence="2" id="KW-1185">Reference proteome</keyword>
<protein>
    <submittedName>
        <fullName evidence="1">Uncharacterized protein</fullName>
    </submittedName>
</protein>
<accession>A0ABV9B3A6</accession>
<evidence type="ECO:0000313" key="2">
    <source>
        <dbReference type="Proteomes" id="UP001595839"/>
    </source>
</evidence>
<dbReference type="Proteomes" id="UP001595839">
    <property type="component" value="Unassembled WGS sequence"/>
</dbReference>
<dbReference type="EMBL" id="JBHSFK010000041">
    <property type="protein sequence ID" value="MFC4506190.1"/>
    <property type="molecule type" value="Genomic_DNA"/>
</dbReference>